<keyword evidence="3" id="KW-0472">Membrane</keyword>
<feature type="transmembrane region" description="Helical" evidence="3">
    <location>
        <begin position="31"/>
        <end position="49"/>
    </location>
</feature>
<dbReference type="PRINTS" id="PR00864">
    <property type="entry name" value="PREPILNPTASE"/>
</dbReference>
<evidence type="ECO:0000313" key="6">
    <source>
        <dbReference type="Proteomes" id="UP000061135"/>
    </source>
</evidence>
<dbReference type="GO" id="GO:0005886">
    <property type="term" value="C:plasma membrane"/>
    <property type="evidence" value="ECO:0007669"/>
    <property type="project" value="TreeGrafter"/>
</dbReference>
<feature type="transmembrane region" description="Helical" evidence="3">
    <location>
        <begin position="6"/>
        <end position="24"/>
    </location>
</feature>
<dbReference type="EC" id="2.1.1.-" evidence="5"/>
<sequence>MDSIASIWIIQSLLILALLYLAHIDWRTMRLPNAITIPLITLGIAFNAFSDLRFTNPSSAFIGAFLGYGLLWILNTGYRLLKNRDGIGMGDAKLLAALGAWLGWSTLPSILLIASVTGMLGGIIWLKLRRHHLREAFPFGPFLAIAGIIELLWPQLIQTLILPKLI</sequence>
<feature type="transmembrane region" description="Helical" evidence="3">
    <location>
        <begin position="55"/>
        <end position="74"/>
    </location>
</feature>
<feature type="domain" description="Prepilin type IV endopeptidase peptidase" evidence="4">
    <location>
        <begin position="13"/>
        <end position="122"/>
    </location>
</feature>
<proteinExistence type="inferred from homology"/>
<dbReference type="KEGG" id="pdq:CL55_00001880"/>
<dbReference type="PANTHER" id="PTHR30487">
    <property type="entry name" value="TYPE 4 PREPILIN-LIKE PROTEINS LEADER PEPTIDE-PROCESSING ENZYME"/>
    <property type="match status" value="1"/>
</dbReference>
<dbReference type="EC" id="3.4.23.43" evidence="5"/>
<dbReference type="Pfam" id="PF01478">
    <property type="entry name" value="Peptidase_A24"/>
    <property type="match status" value="1"/>
</dbReference>
<dbReference type="AlphaFoldDB" id="A0A0E3ZII2"/>
<comment type="similarity">
    <text evidence="1 2">Belongs to the peptidase A24 family.</text>
</comment>
<keyword evidence="3" id="KW-1133">Transmembrane helix</keyword>
<evidence type="ECO:0000313" key="5">
    <source>
        <dbReference type="EMBL" id="AKD24521.1"/>
    </source>
</evidence>
<dbReference type="GO" id="GO:0032259">
    <property type="term" value="P:methylation"/>
    <property type="evidence" value="ECO:0007669"/>
    <property type="project" value="UniProtKB-KW"/>
</dbReference>
<dbReference type="STRING" id="1835254.CL55_00001880"/>
<dbReference type="GO" id="GO:0006465">
    <property type="term" value="P:signal peptide processing"/>
    <property type="evidence" value="ECO:0007669"/>
    <property type="project" value="TreeGrafter"/>
</dbReference>
<dbReference type="InterPro" id="IPR014032">
    <property type="entry name" value="Peptidase_A24A_bac"/>
</dbReference>
<dbReference type="GO" id="GO:0004190">
    <property type="term" value="F:aspartic-type endopeptidase activity"/>
    <property type="evidence" value="ECO:0007669"/>
    <property type="project" value="UniProtKB-EC"/>
</dbReference>
<evidence type="ECO:0000256" key="2">
    <source>
        <dbReference type="RuleBase" id="RU003793"/>
    </source>
</evidence>
<dbReference type="HOGENOM" id="CLU_057101_5_1_4"/>
<keyword evidence="5" id="KW-0378">Hydrolase</keyword>
<reference evidence="5 6" key="1">
    <citation type="submission" date="2014-03" db="EMBL/GenBank/DDBJ databases">
        <title>Genome of Polynucleobacter strain MWH-MoK4.</title>
        <authorList>
            <person name="Hahn M.W."/>
        </authorList>
    </citation>
    <scope>NUCLEOTIDE SEQUENCE [LARGE SCALE GENOMIC DNA]</scope>
    <source>
        <strain evidence="5 6">MWH-MoK4</strain>
    </source>
</reference>
<dbReference type="Gene3D" id="1.20.120.1220">
    <property type="match status" value="1"/>
</dbReference>
<dbReference type="PATRIC" id="fig|576611.7.peg.189"/>
<protein>
    <submittedName>
        <fullName evidence="5">Type II secretory pathway, prepilin signal peptidase PulO and related peptidase</fullName>
        <ecNumber evidence="5">2.1.1.-</ecNumber>
        <ecNumber evidence="5">3.4.23.43</ecNumber>
    </submittedName>
</protein>
<dbReference type="InterPro" id="IPR050882">
    <property type="entry name" value="Prepilin_peptidase/N-MTase"/>
</dbReference>
<dbReference type="GO" id="GO:0008168">
    <property type="term" value="F:methyltransferase activity"/>
    <property type="evidence" value="ECO:0007669"/>
    <property type="project" value="UniProtKB-KW"/>
</dbReference>
<gene>
    <name evidence="5" type="ORF">CL55_00001880</name>
</gene>
<dbReference type="EMBL" id="CP007501">
    <property type="protein sequence ID" value="AKD24521.1"/>
    <property type="molecule type" value="Genomic_DNA"/>
</dbReference>
<organism evidence="5 6">
    <name type="scientific">Polynucleobacter duraquae</name>
    <dbReference type="NCBI Taxonomy" id="1835254"/>
    <lineage>
        <taxon>Bacteria</taxon>
        <taxon>Pseudomonadati</taxon>
        <taxon>Pseudomonadota</taxon>
        <taxon>Betaproteobacteria</taxon>
        <taxon>Burkholderiales</taxon>
        <taxon>Burkholderiaceae</taxon>
        <taxon>Polynucleobacter</taxon>
    </lineage>
</organism>
<name>A0A0E3ZII2_9BURK</name>
<keyword evidence="3" id="KW-0812">Transmembrane</keyword>
<dbReference type="PANTHER" id="PTHR30487:SF0">
    <property type="entry name" value="PREPILIN LEADER PEPTIDASE_N-METHYLTRANSFERASE-RELATED"/>
    <property type="match status" value="1"/>
</dbReference>
<keyword evidence="5" id="KW-0808">Transferase</keyword>
<keyword evidence="5" id="KW-0489">Methyltransferase</keyword>
<feature type="transmembrane region" description="Helical" evidence="3">
    <location>
        <begin position="140"/>
        <end position="161"/>
    </location>
</feature>
<accession>A0A0E3ZII2</accession>
<feature type="transmembrane region" description="Helical" evidence="3">
    <location>
        <begin position="110"/>
        <end position="128"/>
    </location>
</feature>
<dbReference type="Proteomes" id="UP000061135">
    <property type="component" value="Chromosome"/>
</dbReference>
<keyword evidence="6" id="KW-1185">Reference proteome</keyword>
<evidence type="ECO:0000259" key="4">
    <source>
        <dbReference type="Pfam" id="PF01478"/>
    </source>
</evidence>
<dbReference type="OrthoDB" id="9789291at2"/>
<evidence type="ECO:0000256" key="1">
    <source>
        <dbReference type="ARBA" id="ARBA00005801"/>
    </source>
</evidence>
<dbReference type="InterPro" id="IPR000045">
    <property type="entry name" value="Prepilin_IV_endopep_pep"/>
</dbReference>
<evidence type="ECO:0000256" key="3">
    <source>
        <dbReference type="SAM" id="Phobius"/>
    </source>
</evidence>
<dbReference type="RefSeq" id="WP_046329478.1">
    <property type="nucleotide sequence ID" value="NZ_CP007501.1"/>
</dbReference>